<evidence type="ECO:0000256" key="5">
    <source>
        <dbReference type="ARBA" id="ARBA00022737"/>
    </source>
</evidence>
<feature type="domain" description="DUF1899" evidence="10">
    <location>
        <begin position="513"/>
        <end position="576"/>
    </location>
</feature>
<dbReference type="SMART" id="SM01167">
    <property type="entry name" value="DUF1900"/>
    <property type="match status" value="2"/>
</dbReference>
<dbReference type="AlphaFoldDB" id="A0A1X2GRP9"/>
<evidence type="ECO:0000256" key="3">
    <source>
        <dbReference type="ARBA" id="ARBA00022490"/>
    </source>
</evidence>
<keyword evidence="3" id="KW-0963">Cytoplasm</keyword>
<name>A0A1X2GRP9_9FUNG</name>
<feature type="compositionally biased region" description="Low complexity" evidence="9">
    <location>
        <begin position="403"/>
        <end position="426"/>
    </location>
</feature>
<evidence type="ECO:0000256" key="6">
    <source>
        <dbReference type="ARBA" id="ARBA00023203"/>
    </source>
</evidence>
<evidence type="ECO:0000256" key="9">
    <source>
        <dbReference type="SAM" id="MobiDB-lite"/>
    </source>
</evidence>
<dbReference type="InterPro" id="IPR015505">
    <property type="entry name" value="Coronin"/>
</dbReference>
<dbReference type="SUPFAM" id="SSF101908">
    <property type="entry name" value="Putative isomerase YbhE"/>
    <property type="match status" value="1"/>
</dbReference>
<dbReference type="SUPFAM" id="SSF50978">
    <property type="entry name" value="WD40 repeat-like"/>
    <property type="match status" value="1"/>
</dbReference>
<feature type="compositionally biased region" description="Basic and acidic residues" evidence="9">
    <location>
        <begin position="382"/>
        <end position="393"/>
    </location>
</feature>
<feature type="compositionally biased region" description="Basic and acidic residues" evidence="9">
    <location>
        <begin position="962"/>
        <end position="982"/>
    </location>
</feature>
<dbReference type="PANTHER" id="PTHR10856">
    <property type="entry name" value="CORONIN"/>
    <property type="match status" value="1"/>
</dbReference>
<comment type="similarity">
    <text evidence="2 8">Belongs to the WD repeat coronin family.</text>
</comment>
<dbReference type="STRING" id="101127.A0A1X2GRP9"/>
<proteinExistence type="inferred from homology"/>
<evidence type="ECO:0000313" key="12">
    <source>
        <dbReference type="Proteomes" id="UP000242146"/>
    </source>
</evidence>
<gene>
    <name evidence="11" type="ORF">DM01DRAFT_1317931</name>
</gene>
<evidence type="ECO:0000259" key="10">
    <source>
        <dbReference type="SMART" id="SM01166"/>
    </source>
</evidence>
<evidence type="ECO:0000256" key="2">
    <source>
        <dbReference type="ARBA" id="ARBA00009482"/>
    </source>
</evidence>
<evidence type="ECO:0000256" key="4">
    <source>
        <dbReference type="ARBA" id="ARBA00022574"/>
    </source>
</evidence>
<evidence type="ECO:0000313" key="11">
    <source>
        <dbReference type="EMBL" id="ORX59750.1"/>
    </source>
</evidence>
<reference evidence="11 12" key="1">
    <citation type="submission" date="2016-07" db="EMBL/GenBank/DDBJ databases">
        <title>Pervasive Adenine N6-methylation of Active Genes in Fungi.</title>
        <authorList>
            <consortium name="DOE Joint Genome Institute"/>
            <person name="Mondo S.J."/>
            <person name="Dannebaum R.O."/>
            <person name="Kuo R.C."/>
            <person name="Labutti K."/>
            <person name="Haridas S."/>
            <person name="Kuo A."/>
            <person name="Salamov A."/>
            <person name="Ahrendt S.R."/>
            <person name="Lipzen A."/>
            <person name="Sullivan W."/>
            <person name="Andreopoulos W.B."/>
            <person name="Clum A."/>
            <person name="Lindquist E."/>
            <person name="Daum C."/>
            <person name="Ramamoorthy G.K."/>
            <person name="Gryganskyi A."/>
            <person name="Culley D."/>
            <person name="Magnuson J.K."/>
            <person name="James T.Y."/>
            <person name="O'Malley M.A."/>
            <person name="Stajich J.E."/>
            <person name="Spatafora J.W."/>
            <person name="Visel A."/>
            <person name="Grigoriev I.V."/>
        </authorList>
    </citation>
    <scope>NUCLEOTIDE SEQUENCE [LARGE SCALE GENOMIC DNA]</scope>
    <source>
        <strain evidence="11 12">NRRL 3301</strain>
    </source>
</reference>
<dbReference type="EMBL" id="MCGT01000005">
    <property type="protein sequence ID" value="ORX59750.1"/>
    <property type="molecule type" value="Genomic_DNA"/>
</dbReference>
<dbReference type="PANTHER" id="PTHR10856:SF20">
    <property type="entry name" value="CORONIN-7"/>
    <property type="match status" value="1"/>
</dbReference>
<dbReference type="Proteomes" id="UP000242146">
    <property type="component" value="Unassembled WGS sequence"/>
</dbReference>
<protein>
    <recommendedName>
        <fullName evidence="8">Coronin</fullName>
    </recommendedName>
</protein>
<keyword evidence="5 8" id="KW-0677">Repeat</keyword>
<feature type="compositionally biased region" description="Low complexity" evidence="9">
    <location>
        <begin position="472"/>
        <end position="481"/>
    </location>
</feature>
<comment type="subcellular location">
    <subcellularLocation>
        <location evidence="1">Cytoplasm</location>
    </subcellularLocation>
</comment>
<feature type="domain" description="DUF1899" evidence="10">
    <location>
        <begin position="4"/>
        <end position="67"/>
    </location>
</feature>
<keyword evidence="12" id="KW-1185">Reference proteome</keyword>
<feature type="compositionally biased region" description="Polar residues" evidence="9">
    <location>
        <begin position="457"/>
        <end position="468"/>
    </location>
</feature>
<dbReference type="Pfam" id="PF00400">
    <property type="entry name" value="WD40"/>
    <property type="match status" value="3"/>
</dbReference>
<keyword evidence="6" id="KW-0009">Actin-binding</keyword>
<feature type="region of interest" description="Disordered" evidence="9">
    <location>
        <begin position="382"/>
        <end position="481"/>
    </location>
</feature>
<accession>A0A1X2GRP9</accession>
<dbReference type="InterPro" id="IPR015943">
    <property type="entry name" value="WD40/YVTN_repeat-like_dom_sf"/>
</dbReference>
<keyword evidence="4 7" id="KW-0853">WD repeat</keyword>
<feature type="repeat" description="WD" evidence="7">
    <location>
        <begin position="692"/>
        <end position="733"/>
    </location>
</feature>
<feature type="repeat" description="WD" evidence="7">
    <location>
        <begin position="77"/>
        <end position="111"/>
    </location>
</feature>
<dbReference type="InterPro" id="IPR001680">
    <property type="entry name" value="WD40_rpt"/>
</dbReference>
<organism evidence="11 12">
    <name type="scientific">Hesseltinella vesiculosa</name>
    <dbReference type="NCBI Taxonomy" id="101127"/>
    <lineage>
        <taxon>Eukaryota</taxon>
        <taxon>Fungi</taxon>
        <taxon>Fungi incertae sedis</taxon>
        <taxon>Mucoromycota</taxon>
        <taxon>Mucoromycotina</taxon>
        <taxon>Mucoromycetes</taxon>
        <taxon>Mucorales</taxon>
        <taxon>Cunninghamellaceae</taxon>
        <taxon>Hesseltinella</taxon>
    </lineage>
</organism>
<feature type="region of interest" description="Disordered" evidence="9">
    <location>
        <begin position="958"/>
        <end position="991"/>
    </location>
</feature>
<dbReference type="GO" id="GO:0005737">
    <property type="term" value="C:cytoplasm"/>
    <property type="evidence" value="ECO:0007669"/>
    <property type="project" value="UniProtKB-SubCell"/>
</dbReference>
<dbReference type="InterPro" id="IPR036322">
    <property type="entry name" value="WD40_repeat_dom_sf"/>
</dbReference>
<dbReference type="Pfam" id="PF16300">
    <property type="entry name" value="WD40_4"/>
    <property type="match status" value="2"/>
</dbReference>
<evidence type="ECO:0000256" key="1">
    <source>
        <dbReference type="ARBA" id="ARBA00004496"/>
    </source>
</evidence>
<comment type="caution">
    <text evidence="11">The sequence shown here is derived from an EMBL/GenBank/DDBJ whole genome shotgun (WGS) entry which is preliminary data.</text>
</comment>
<evidence type="ECO:0000256" key="7">
    <source>
        <dbReference type="PROSITE-ProRule" id="PRU00221"/>
    </source>
</evidence>
<dbReference type="Gene3D" id="2.130.10.10">
    <property type="entry name" value="YVTN repeat-like/Quinoprotein amine dehydrogenase"/>
    <property type="match status" value="2"/>
</dbReference>
<dbReference type="PROSITE" id="PS50082">
    <property type="entry name" value="WD_REPEATS_2"/>
    <property type="match status" value="2"/>
</dbReference>
<dbReference type="GO" id="GO:0003779">
    <property type="term" value="F:actin binding"/>
    <property type="evidence" value="ECO:0007669"/>
    <property type="project" value="UniProtKB-KW"/>
</dbReference>
<dbReference type="InterPro" id="IPR015048">
    <property type="entry name" value="DUF1899"/>
</dbReference>
<dbReference type="SMART" id="SM01166">
    <property type="entry name" value="DUF1899"/>
    <property type="match status" value="2"/>
</dbReference>
<dbReference type="OrthoDB" id="347435at2759"/>
<sequence length="991" mass="107673">MSKRFQNLNKYRNAVGAPVKKESWYPDVPAEKSSSDVSPLIQANASWLSLKWSGNGAMALLALDNVGKGCANQALVFHAHAAPISDWCFSPFDDQILATAGEDAMIKLWKLPHTSQDQPTCTTTLSSPSRYVSCLVFHPTADQVLCSLGNDGKKISLWDVQQQSCTLSLSGAFHSFSWNGVGDRLATSGQGTVQVWDPRANDPLIHTGKGHEAIKGSRVTWMGDSPYLFSVGMNKMRSRQYHVWDSRYMNQPIITNPLGSSTGTLLPLYDQDTETMYLVSRGDATIRSLQFDQTMSTPTVAENMACGTNASVLGATLAPKSVLDVMNTEVARLLALTTAGVVPISYHIPRKQYIDFHSELFPDTNGSMPALTATDWFNGKTEPLDKVSLDPKKRQTIQKPKHAAAAPSPAQQTPTPEPSPSTALPAINAASNSPTNDKPAAANAPASNTTAGAPASESNQVSSTSISPDVTPAAPLEPAKPAAKTVPAASLPAAGVPPIAKKPAKPLPVYGTPQASMFKYIGNKVYHPSTHFTDLKDLDVSKGANVVLVQANEHWLAVPLSGAGGRVGVLPTAKPGRLPVHVPAVATGADIAFFLFDPFDTHILTTVSLDNKILHYRLPTLDECDGDMEKLHDCLASLSPFASWHDSTMDKVSLLAYHPTASGVLASVSTDFGSPTVRVWHDGQVKHSLAVSHQGADAILSLAWSPDGTRIATVSKDKQLRIVDARTDNLLQKGKAHALIRPSRLAWLDSQYLVSVGFGTGCFREVLLFDANCLDAPVAKRTLEMSPGVMDLHVDRDCQIIYICGRGDRIIHAFGLTESKNEFLPLTNLEFGSLQQGFAFLPKTLADVKEVELSRYYRLTPHAIEVLGVRLPRARPEFFQDDVFVPTEDTTHAALDGASWCAGQTKSLVRLSLQPIDMVPLSEAPPPERAARAKAKFEMGKQQVSMDQRREETMKRMFATAKDVDKEDEERIKKEQTSHDHEDVDEDEWDD</sequence>
<feature type="compositionally biased region" description="Low complexity" evidence="9">
    <location>
        <begin position="440"/>
        <end position="456"/>
    </location>
</feature>
<evidence type="ECO:0000256" key="8">
    <source>
        <dbReference type="RuleBase" id="RU280818"/>
    </source>
</evidence>
<dbReference type="Pfam" id="PF08953">
    <property type="entry name" value="DUF1899"/>
    <property type="match status" value="2"/>
</dbReference>
<dbReference type="SMART" id="SM00320">
    <property type="entry name" value="WD40"/>
    <property type="match status" value="6"/>
</dbReference>